<evidence type="ECO:0000256" key="3">
    <source>
        <dbReference type="PROSITE-ProRule" id="PRU00042"/>
    </source>
</evidence>
<feature type="compositionally biased region" description="Low complexity" evidence="4">
    <location>
        <begin position="20"/>
        <end position="36"/>
    </location>
</feature>
<feature type="compositionally biased region" description="Polar residues" evidence="4">
    <location>
        <begin position="1"/>
        <end position="12"/>
    </location>
</feature>
<gene>
    <name evidence="6" type="ORF">OESDEN_03888</name>
</gene>
<name>A0A0B1TJB6_OESDE</name>
<keyword evidence="3" id="KW-0479">Metal-binding</keyword>
<evidence type="ECO:0000313" key="7">
    <source>
        <dbReference type="Proteomes" id="UP000053660"/>
    </source>
</evidence>
<dbReference type="InterPro" id="IPR013087">
    <property type="entry name" value="Znf_C2H2_type"/>
</dbReference>
<dbReference type="PROSITE" id="PS50157">
    <property type="entry name" value="ZINC_FINGER_C2H2_2"/>
    <property type="match status" value="2"/>
</dbReference>
<dbReference type="GO" id="GO:0006325">
    <property type="term" value="P:chromatin organization"/>
    <property type="evidence" value="ECO:0007669"/>
    <property type="project" value="UniProtKB-KW"/>
</dbReference>
<reference evidence="6 7" key="1">
    <citation type="submission" date="2014-03" db="EMBL/GenBank/DDBJ databases">
        <title>Draft genome of the hookworm Oesophagostomum dentatum.</title>
        <authorList>
            <person name="Mitreva M."/>
        </authorList>
    </citation>
    <scope>NUCLEOTIDE SEQUENCE [LARGE SCALE GENOMIC DNA]</scope>
    <source>
        <strain evidence="6 7">OD-Hann</strain>
    </source>
</reference>
<proteinExistence type="inferred from homology"/>
<keyword evidence="1" id="KW-0156">Chromatin regulator</keyword>
<dbReference type="GO" id="GO:0006357">
    <property type="term" value="P:regulation of transcription by RNA polymerase II"/>
    <property type="evidence" value="ECO:0007669"/>
    <property type="project" value="TreeGrafter"/>
</dbReference>
<evidence type="ECO:0000256" key="1">
    <source>
        <dbReference type="ARBA" id="ARBA00022853"/>
    </source>
</evidence>
<dbReference type="OrthoDB" id="9984614at2759"/>
<feature type="region of interest" description="Disordered" evidence="4">
    <location>
        <begin position="1"/>
        <end position="43"/>
    </location>
</feature>
<evidence type="ECO:0000256" key="4">
    <source>
        <dbReference type="SAM" id="MobiDB-lite"/>
    </source>
</evidence>
<dbReference type="SUPFAM" id="SSF57667">
    <property type="entry name" value="beta-beta-alpha zinc fingers"/>
    <property type="match status" value="2"/>
</dbReference>
<dbReference type="PROSITE" id="PS00028">
    <property type="entry name" value="ZINC_FINGER_C2H2_1"/>
    <property type="match status" value="4"/>
</dbReference>
<feature type="compositionally biased region" description="Low complexity" evidence="4">
    <location>
        <begin position="84"/>
        <end position="106"/>
    </location>
</feature>
<dbReference type="InterPro" id="IPR052130">
    <property type="entry name" value="AEBP2/jing_C2H2-ZnF"/>
</dbReference>
<dbReference type="InterPro" id="IPR024367">
    <property type="entry name" value="FTO_cat_dom"/>
</dbReference>
<evidence type="ECO:0000259" key="5">
    <source>
        <dbReference type="PROSITE" id="PS50157"/>
    </source>
</evidence>
<dbReference type="PANTHER" id="PTHR46541">
    <property type="entry name" value="ZINC FINGER PROTEIN AEBP2"/>
    <property type="match status" value="1"/>
</dbReference>
<dbReference type="Pfam" id="PF12933">
    <property type="entry name" value="FTO_NTD"/>
    <property type="match status" value="2"/>
</dbReference>
<keyword evidence="3" id="KW-0863">Zinc-finger</keyword>
<sequence length="522" mass="60376">MDRLSPISTDSGFESCCCPSSPATSSSNTSTKPTRSLFVPSLPSSSCTALGLPTGDAHTVICDLTPSSSVSSLFREDSVSLDSLSTTSPNNECPSCSTSTPSCSTSLDTSEDNNESSHYEYLDGGSVSYYCLWSGCSNIYDKADDLYDHVIELHINPLHDLTPETSETKDDDEDEEEDEPIKCHWDDCTMFLRRGDHEKKITWLMDHYRTRHARMANPFHCVIEGCQMRFSTTNRLEEHVRLEHINPPKPVKETSVVVHREYCYGWRPRLYYPVRPRPTLYCPYIDEKLLKCVRFMNKHNFKVAFNPIDPNAGLKGAQRRKSIHRYAYKIVPTEILPPKLERQAVVKDNNESSHYEYLDGGSVSYYCLWSGCSNIYDKADDLYDHVIELHINPLHDLTPETSETKDDDEDEEEDEPIKCHWDDCTMFLRRGDHEKKITWLMDHYRTRHARMANPFHCVIEGCQMRFSTTNRLEEHVRLEHINPPKPVKETPVVVHREYCYGWRPRLYYPVRKCISFIIFHQV</sequence>
<feature type="region of interest" description="Disordered" evidence="4">
    <location>
        <begin position="84"/>
        <end position="117"/>
    </location>
</feature>
<protein>
    <submittedName>
        <fullName evidence="6">Zinc finger, C2H2 type</fullName>
    </submittedName>
</protein>
<dbReference type="PANTHER" id="PTHR46541:SF1">
    <property type="entry name" value="ZINC FINGER PROTEIN AEBP2"/>
    <property type="match status" value="1"/>
</dbReference>
<organism evidence="6 7">
    <name type="scientific">Oesophagostomum dentatum</name>
    <name type="common">Nodular worm</name>
    <dbReference type="NCBI Taxonomy" id="61180"/>
    <lineage>
        <taxon>Eukaryota</taxon>
        <taxon>Metazoa</taxon>
        <taxon>Ecdysozoa</taxon>
        <taxon>Nematoda</taxon>
        <taxon>Chromadorea</taxon>
        <taxon>Rhabditida</taxon>
        <taxon>Rhabditina</taxon>
        <taxon>Rhabditomorpha</taxon>
        <taxon>Strongyloidea</taxon>
        <taxon>Strongylidae</taxon>
        <taxon>Oesophagostomum</taxon>
    </lineage>
</organism>
<feature type="domain" description="C2H2-type" evidence="5">
    <location>
        <begin position="219"/>
        <end position="249"/>
    </location>
</feature>
<evidence type="ECO:0000256" key="2">
    <source>
        <dbReference type="ARBA" id="ARBA00037930"/>
    </source>
</evidence>
<dbReference type="AlphaFoldDB" id="A0A0B1TJB6"/>
<dbReference type="GO" id="GO:0035098">
    <property type="term" value="C:ESC/E(Z) complex"/>
    <property type="evidence" value="ECO:0007669"/>
    <property type="project" value="TreeGrafter"/>
</dbReference>
<dbReference type="SMART" id="SM00355">
    <property type="entry name" value="ZnF_C2H2"/>
    <property type="match status" value="4"/>
</dbReference>
<dbReference type="InterPro" id="IPR036236">
    <property type="entry name" value="Znf_C2H2_sf"/>
</dbReference>
<dbReference type="EMBL" id="KN549749">
    <property type="protein sequence ID" value="KHJ96151.1"/>
    <property type="molecule type" value="Genomic_DNA"/>
</dbReference>
<comment type="similarity">
    <text evidence="2">Belongs to the AEBP2/jing C2H2-type zinc-finger family.</text>
</comment>
<keyword evidence="7" id="KW-1185">Reference proteome</keyword>
<dbReference type="GO" id="GO:0008270">
    <property type="term" value="F:zinc ion binding"/>
    <property type="evidence" value="ECO:0007669"/>
    <property type="project" value="UniProtKB-KW"/>
</dbReference>
<accession>A0A0B1TJB6</accession>
<evidence type="ECO:0000313" key="6">
    <source>
        <dbReference type="EMBL" id="KHJ96151.1"/>
    </source>
</evidence>
<keyword evidence="3" id="KW-0862">Zinc</keyword>
<dbReference type="Proteomes" id="UP000053660">
    <property type="component" value="Unassembled WGS sequence"/>
</dbReference>
<feature type="domain" description="C2H2-type" evidence="5">
    <location>
        <begin position="455"/>
        <end position="485"/>
    </location>
</feature>